<keyword evidence="4 7" id="KW-0812">Transmembrane</keyword>
<evidence type="ECO:0000256" key="5">
    <source>
        <dbReference type="ARBA" id="ARBA00022989"/>
    </source>
</evidence>
<feature type="transmembrane region" description="Helical" evidence="7">
    <location>
        <begin position="236"/>
        <end position="254"/>
    </location>
</feature>
<comment type="caution">
    <text evidence="8">The sequence shown here is derived from an EMBL/GenBank/DDBJ whole genome shotgun (WGS) entry which is preliminary data.</text>
</comment>
<dbReference type="Proteomes" id="UP000190080">
    <property type="component" value="Unassembled WGS sequence"/>
</dbReference>
<reference evidence="8 9" key="1">
    <citation type="submission" date="2017-03" db="EMBL/GenBank/DDBJ databases">
        <title>Genome sequence of Clostridium oryzae DSM 28571.</title>
        <authorList>
            <person name="Poehlein A."/>
            <person name="Daniel R."/>
        </authorList>
    </citation>
    <scope>NUCLEOTIDE SEQUENCE [LARGE SCALE GENOMIC DNA]</scope>
    <source>
        <strain evidence="8 9">DSM 28571</strain>
    </source>
</reference>
<evidence type="ECO:0000313" key="8">
    <source>
        <dbReference type="EMBL" id="OPJ59568.1"/>
    </source>
</evidence>
<organism evidence="8 9">
    <name type="scientific">Clostridium oryzae</name>
    <dbReference type="NCBI Taxonomy" id="1450648"/>
    <lineage>
        <taxon>Bacteria</taxon>
        <taxon>Bacillati</taxon>
        <taxon>Bacillota</taxon>
        <taxon>Clostridia</taxon>
        <taxon>Eubacteriales</taxon>
        <taxon>Clostridiaceae</taxon>
        <taxon>Clostridium</taxon>
    </lineage>
</organism>
<dbReference type="InterPro" id="IPR052923">
    <property type="entry name" value="UPF0718"/>
</dbReference>
<evidence type="ECO:0000256" key="2">
    <source>
        <dbReference type="ARBA" id="ARBA00006386"/>
    </source>
</evidence>
<dbReference type="GO" id="GO:0005886">
    <property type="term" value="C:plasma membrane"/>
    <property type="evidence" value="ECO:0007669"/>
    <property type="project" value="UniProtKB-SubCell"/>
</dbReference>
<dbReference type="EMBL" id="MZGV01000042">
    <property type="protein sequence ID" value="OPJ59568.1"/>
    <property type="molecule type" value="Genomic_DNA"/>
</dbReference>
<dbReference type="PANTHER" id="PTHR34184:SF4">
    <property type="entry name" value="UPF0718 PROTEIN YCGR"/>
    <property type="match status" value="1"/>
</dbReference>
<dbReference type="STRING" id="1450648.CLORY_32150"/>
<proteinExistence type="inferred from homology"/>
<gene>
    <name evidence="8" type="ORF">CLORY_32150</name>
</gene>
<dbReference type="InterPro" id="IPR005524">
    <property type="entry name" value="DUF318"/>
</dbReference>
<evidence type="ECO:0000256" key="1">
    <source>
        <dbReference type="ARBA" id="ARBA00004651"/>
    </source>
</evidence>
<evidence type="ECO:0000256" key="3">
    <source>
        <dbReference type="ARBA" id="ARBA00022475"/>
    </source>
</evidence>
<dbReference type="Pfam" id="PF03773">
    <property type="entry name" value="ArsP_1"/>
    <property type="match status" value="1"/>
</dbReference>
<accession>A0A1V4IHT9</accession>
<keyword evidence="5 7" id="KW-1133">Transmembrane helix</keyword>
<sequence>MMETRSDNRKLVYILVIVFFILVFPVVAQKININSFNVAIGNLITHNSLQNFSTIFISILLEGFPFIILGTFISSLIHVFISEEKIAAIIPENKLVGSVFAALTGVFFPVCDCAIFPIVRRLIKKGMPLHIAVTFMLSVPLINPIVLFSTYYAFSNNHKIIIMRVVFGFISAIVIGNIIGTFENTNNIIRYDFHEGHHEHECCHCHKHENKHREHHVLFAEIVHVLEHTSMEFHDVGRLLILGAFLSSMLQTFVPKTCLISIGHDKVISVLAMILMAFFLSICSQTDAFIARSFLAQFTTGSIIAFLIFGPMIDLKNTLMIATTFKVSFIIKLILAIFIVCFSIGLGINCLLGGVL</sequence>
<keyword evidence="6 7" id="KW-0472">Membrane</keyword>
<evidence type="ECO:0000256" key="4">
    <source>
        <dbReference type="ARBA" id="ARBA00022692"/>
    </source>
</evidence>
<feature type="transmembrane region" description="Helical" evidence="7">
    <location>
        <begin position="52"/>
        <end position="74"/>
    </location>
</feature>
<keyword evidence="3" id="KW-1003">Cell membrane</keyword>
<feature type="transmembrane region" description="Helical" evidence="7">
    <location>
        <begin position="333"/>
        <end position="355"/>
    </location>
</feature>
<keyword evidence="9" id="KW-1185">Reference proteome</keyword>
<protein>
    <submittedName>
        <fullName evidence="8">Putative two-component membrane permease complex subunit</fullName>
    </submittedName>
</protein>
<comment type="subcellular location">
    <subcellularLocation>
        <location evidence="1">Cell membrane</location>
        <topology evidence="1">Multi-pass membrane protein</topology>
    </subcellularLocation>
</comment>
<feature type="transmembrane region" description="Helical" evidence="7">
    <location>
        <begin position="12"/>
        <end position="32"/>
    </location>
</feature>
<feature type="transmembrane region" description="Helical" evidence="7">
    <location>
        <begin position="95"/>
        <end position="119"/>
    </location>
</feature>
<evidence type="ECO:0000256" key="7">
    <source>
        <dbReference type="SAM" id="Phobius"/>
    </source>
</evidence>
<feature type="transmembrane region" description="Helical" evidence="7">
    <location>
        <begin position="266"/>
        <end position="282"/>
    </location>
</feature>
<comment type="similarity">
    <text evidence="2">Belongs to the UPF0718 family.</text>
</comment>
<dbReference type="RefSeq" id="WP_242954438.1">
    <property type="nucleotide sequence ID" value="NZ_MZGV01000042.1"/>
</dbReference>
<name>A0A1V4IHT9_9CLOT</name>
<feature type="transmembrane region" description="Helical" evidence="7">
    <location>
        <begin position="131"/>
        <end position="154"/>
    </location>
</feature>
<dbReference type="AlphaFoldDB" id="A0A1V4IHT9"/>
<evidence type="ECO:0000256" key="6">
    <source>
        <dbReference type="ARBA" id="ARBA00023136"/>
    </source>
</evidence>
<feature type="transmembrane region" description="Helical" evidence="7">
    <location>
        <begin position="294"/>
        <end position="313"/>
    </location>
</feature>
<evidence type="ECO:0000313" key="9">
    <source>
        <dbReference type="Proteomes" id="UP000190080"/>
    </source>
</evidence>
<feature type="transmembrane region" description="Helical" evidence="7">
    <location>
        <begin position="161"/>
        <end position="182"/>
    </location>
</feature>
<dbReference type="PANTHER" id="PTHR34184">
    <property type="entry name" value="UPF0718 PROTEIN YCGR"/>
    <property type="match status" value="1"/>
</dbReference>